<dbReference type="Gene3D" id="1.10.340.20">
    <property type="entry name" value="Apc36109-like domain"/>
    <property type="match status" value="1"/>
</dbReference>
<dbReference type="InterPro" id="IPR023162">
    <property type="entry name" value="Apc36109-like_dom_sf"/>
</dbReference>
<reference evidence="1" key="1">
    <citation type="submission" date="2021-03" db="EMBL/GenBank/DDBJ databases">
        <title>Antimicrobial resistance genes in bacteria isolated from Japanese honey, and their potential for conferring macrolide and lincosamide resistance in the American foulbrood pathogen Paenibacillus larvae.</title>
        <authorList>
            <person name="Okamoto M."/>
            <person name="Kumagai M."/>
            <person name="Kanamori H."/>
            <person name="Takamatsu D."/>
        </authorList>
    </citation>
    <scope>NUCLEOTIDE SEQUENCE</scope>
    <source>
        <strain evidence="1">J27TS8</strain>
    </source>
</reference>
<evidence type="ECO:0000313" key="1">
    <source>
        <dbReference type="EMBL" id="GIN62025.1"/>
    </source>
</evidence>
<sequence>MIETNIKLVKILKDWDPFGYGEESYDPEIADSIAAVHALNDEEMLAEKIQAIYEFSFEELIPLEQCQKIARALLTIKNEGACSI</sequence>
<dbReference type="EMBL" id="BORC01000003">
    <property type="protein sequence ID" value="GIN62025.1"/>
    <property type="molecule type" value="Genomic_DNA"/>
</dbReference>
<evidence type="ECO:0000313" key="2">
    <source>
        <dbReference type="Proteomes" id="UP000682111"/>
    </source>
</evidence>
<dbReference type="Proteomes" id="UP000682111">
    <property type="component" value="Unassembled WGS sequence"/>
</dbReference>
<accession>A0A919WHD1</accession>
<dbReference type="Pfam" id="PF08958">
    <property type="entry name" value="DUF1871"/>
    <property type="match status" value="1"/>
</dbReference>
<keyword evidence="2" id="KW-1185">Reference proteome</keyword>
<proteinExistence type="predicted"/>
<dbReference type="SUPFAM" id="SSF116922">
    <property type="entry name" value="YugE-like"/>
    <property type="match status" value="1"/>
</dbReference>
<organism evidence="1 2">
    <name type="scientific">Robertmurraya siralis</name>
    <dbReference type="NCBI Taxonomy" id="77777"/>
    <lineage>
        <taxon>Bacteria</taxon>
        <taxon>Bacillati</taxon>
        <taxon>Bacillota</taxon>
        <taxon>Bacilli</taxon>
        <taxon>Bacillales</taxon>
        <taxon>Bacillaceae</taxon>
        <taxon>Robertmurraya</taxon>
    </lineage>
</organism>
<dbReference type="AlphaFoldDB" id="A0A919WHD1"/>
<comment type="caution">
    <text evidence="1">The sequence shown here is derived from an EMBL/GenBank/DDBJ whole genome shotgun (WGS) entry which is preliminary data.</text>
</comment>
<protein>
    <recommendedName>
        <fullName evidence="3">DUF1871 domain-containing protein</fullName>
    </recommendedName>
</protein>
<evidence type="ECO:0008006" key="3">
    <source>
        <dbReference type="Google" id="ProtNLM"/>
    </source>
</evidence>
<dbReference type="InterPro" id="IPR015053">
    <property type="entry name" value="DUF1871"/>
</dbReference>
<gene>
    <name evidence="1" type="ORF">J27TS8_20180</name>
</gene>
<name>A0A919WHD1_9BACI</name>
<dbReference type="RefSeq" id="WP_211344106.1">
    <property type="nucleotide sequence ID" value="NZ_BORC01000003.1"/>
</dbReference>